<keyword evidence="3" id="KW-0934">Plastid</keyword>
<dbReference type="GO" id="GO:0009507">
    <property type="term" value="C:chloroplast"/>
    <property type="evidence" value="ECO:0007669"/>
    <property type="project" value="UniProtKB-SubCell"/>
</dbReference>
<evidence type="ECO:0000256" key="5">
    <source>
        <dbReference type="SAM" id="MobiDB-lite"/>
    </source>
</evidence>
<feature type="region of interest" description="Disordered" evidence="5">
    <location>
        <begin position="1"/>
        <end position="50"/>
    </location>
</feature>
<name>A9NW13_PICSI</name>
<feature type="compositionally biased region" description="Polar residues" evidence="5">
    <location>
        <begin position="326"/>
        <end position="342"/>
    </location>
</feature>
<evidence type="ECO:0000256" key="3">
    <source>
        <dbReference type="ARBA" id="ARBA00022640"/>
    </source>
</evidence>
<evidence type="ECO:0000313" key="7">
    <source>
        <dbReference type="EMBL" id="ABK24824.1"/>
    </source>
</evidence>
<dbReference type="Pfam" id="PF13460">
    <property type="entry name" value="NAD_binding_10"/>
    <property type="match status" value="1"/>
</dbReference>
<accession>A9NW13</accession>
<evidence type="ECO:0000256" key="4">
    <source>
        <dbReference type="ARBA" id="ARBA00022946"/>
    </source>
</evidence>
<evidence type="ECO:0000259" key="6">
    <source>
        <dbReference type="Pfam" id="PF13460"/>
    </source>
</evidence>
<reference evidence="7" key="1">
    <citation type="journal article" date="2008" name="BMC Genomics">
        <title>A conifer genomics resource of 200,000 spruce (Picea spp.) ESTs and 6,464 high-quality, sequence-finished full-length cDNAs for Sitka spruce (Picea sitchensis).</title>
        <authorList>
            <person name="Ralph S.G."/>
            <person name="Chun H.J."/>
            <person name="Kolosova N."/>
            <person name="Cooper D."/>
            <person name="Oddy C."/>
            <person name="Ritland C.E."/>
            <person name="Kirkpatrick R."/>
            <person name="Moore R."/>
            <person name="Barber S."/>
            <person name="Holt R.A."/>
            <person name="Jones S.J."/>
            <person name="Marra M.A."/>
            <person name="Douglas C.J."/>
            <person name="Ritland K."/>
            <person name="Bohlmann J."/>
        </authorList>
    </citation>
    <scope>NUCLEOTIDE SEQUENCE</scope>
    <source>
        <tissue evidence="7">Green portion of the leader tissue</tissue>
    </source>
</reference>
<proteinExistence type="evidence at transcript level"/>
<evidence type="ECO:0000256" key="1">
    <source>
        <dbReference type="ARBA" id="ARBA00004229"/>
    </source>
</evidence>
<dbReference type="InterPro" id="IPR044719">
    <property type="entry name" value="TIC62"/>
</dbReference>
<dbReference type="Gene3D" id="3.40.50.720">
    <property type="entry name" value="NAD(P)-binding Rossmann-like Domain"/>
    <property type="match status" value="1"/>
</dbReference>
<sequence length="382" mass="41398">MGSEKSRPLSPYTMYEDLKPPASPSPSTPNLSLNERSVTEAVESPPQNQFSKATVISEPGKVGSRTVRELLKLGFRVRACVRSLQKANALLESVAQLKLDSQDAVPSAPVGPTTEQKIEIVECDLEKPDEIGSAISNAGVVVCCIGASEKEVFDVTGPYRIDYQATKNLIDAATVANVNHFILLTSLGTSKVGFPAALLNLFWGVLIWKRKAEQALINSGLPYTIVRPGGMERPTDAYKETHNLVLASADTYFGGQVSNLQVAELIACMTKNRELSMNKVIEVIAETTAPLLPMEELLASLSSANVVSKFYSQEKELTKELVKSASEPQSLVEQDPLQSAFSSVPEKAELQISHSHSRPLSPYPMYEDLKPPASPSPTLKEG</sequence>
<dbReference type="InterPro" id="IPR016040">
    <property type="entry name" value="NAD(P)-bd_dom"/>
</dbReference>
<feature type="region of interest" description="Disordered" evidence="5">
    <location>
        <begin position="326"/>
        <end position="382"/>
    </location>
</feature>
<dbReference type="InterPro" id="IPR036291">
    <property type="entry name" value="NAD(P)-bd_dom_sf"/>
</dbReference>
<protein>
    <recommendedName>
        <fullName evidence="6">NAD(P)-binding domain-containing protein</fullName>
    </recommendedName>
</protein>
<dbReference type="PANTHER" id="PTHR47285">
    <property type="entry name" value="PROTEIN TIC 62, CHLOROPLASTIC"/>
    <property type="match status" value="1"/>
</dbReference>
<organism evidence="7">
    <name type="scientific">Picea sitchensis</name>
    <name type="common">Sitka spruce</name>
    <name type="synonym">Pinus sitchensis</name>
    <dbReference type="NCBI Taxonomy" id="3332"/>
    <lineage>
        <taxon>Eukaryota</taxon>
        <taxon>Viridiplantae</taxon>
        <taxon>Streptophyta</taxon>
        <taxon>Embryophyta</taxon>
        <taxon>Tracheophyta</taxon>
        <taxon>Spermatophyta</taxon>
        <taxon>Pinopsida</taxon>
        <taxon>Pinidae</taxon>
        <taxon>Conifers I</taxon>
        <taxon>Pinales</taxon>
        <taxon>Pinaceae</taxon>
        <taxon>Picea</taxon>
    </lineage>
</organism>
<dbReference type="FunFam" id="3.40.50.720:FF:000499">
    <property type="entry name" value="Protein TIC 62, chloroplastic"/>
    <property type="match status" value="1"/>
</dbReference>
<evidence type="ECO:0000256" key="2">
    <source>
        <dbReference type="ARBA" id="ARBA00022528"/>
    </source>
</evidence>
<keyword evidence="4" id="KW-0809">Transit peptide</keyword>
<keyword evidence="2" id="KW-0150">Chloroplast</keyword>
<dbReference type="PANTHER" id="PTHR47285:SF1">
    <property type="entry name" value="PROTEIN TIC 62, CHLOROPLASTIC"/>
    <property type="match status" value="1"/>
</dbReference>
<comment type="subcellular location">
    <subcellularLocation>
        <location evidence="1">Plastid</location>
        <location evidence="1">Chloroplast</location>
    </subcellularLocation>
</comment>
<feature type="domain" description="NAD(P)-binding" evidence="6">
    <location>
        <begin position="115"/>
        <end position="269"/>
    </location>
</feature>
<dbReference type="EMBL" id="EF085520">
    <property type="protein sequence ID" value="ABK24824.1"/>
    <property type="molecule type" value="mRNA"/>
</dbReference>
<dbReference type="SUPFAM" id="SSF51735">
    <property type="entry name" value="NAD(P)-binding Rossmann-fold domains"/>
    <property type="match status" value="1"/>
</dbReference>
<dbReference type="CDD" id="cd05243">
    <property type="entry name" value="SDR_a5"/>
    <property type="match status" value="1"/>
</dbReference>
<dbReference type="AlphaFoldDB" id="A9NW13"/>